<dbReference type="EMBL" id="CP027777">
    <property type="protein sequence ID" value="AVQ37291.1"/>
    <property type="molecule type" value="Genomic_DNA"/>
</dbReference>
<keyword evidence="8" id="KW-0966">Cell projection</keyword>
<name>A0ABC8CNQ0_CLOBO</name>
<proteinExistence type="inferred from homology"/>
<sequence length="354" mass="37255">MLRSMYSGISGLKAQQTRLDIVGNNIANANTTAFKSQSIRFQDMLSQNMSSATGPSANVGGTNPRQVGLGVQVSGIYTKFTTGNMQTTGRNLDMAVDGPGFFIVAKGPTPTSDKGGIPTTGQVLGSSDMNVSFTRDGSFTLDKEGNLLTSDGLRIMGYSMSGTNDDGTGTAGVSNSIVYGADGKATMNFVNADAKDLHATSDNLVPLKIPNEVMSKGKDKDGNDIDIAVRVQSFSVDKDGLIVASLVDGTSAALGQIAMASFKNEGGLEKMGKNLYKNSANSGEAIIRTPRGTAEADQNDKGYGDMLNGMIEMSNVDLAEEFTEMIVANRAFQACGKMITTGDEILQELVNLKR</sequence>
<evidence type="ECO:0000259" key="6">
    <source>
        <dbReference type="Pfam" id="PF06429"/>
    </source>
</evidence>
<evidence type="ECO:0000256" key="3">
    <source>
        <dbReference type="ARBA" id="ARBA00023143"/>
    </source>
</evidence>
<dbReference type="InterPro" id="IPR020013">
    <property type="entry name" value="Flagellar_FlgE/F/G"/>
</dbReference>
<dbReference type="InterPro" id="IPR037925">
    <property type="entry name" value="FlgE/F/G-like"/>
</dbReference>
<keyword evidence="8" id="KW-0282">Flagellum</keyword>
<dbReference type="SUPFAM" id="SSF117143">
    <property type="entry name" value="Flagellar hook protein flgE"/>
    <property type="match status" value="1"/>
</dbReference>
<dbReference type="AlphaFoldDB" id="A0ABC8CNQ0"/>
<dbReference type="GO" id="GO:0071973">
    <property type="term" value="P:bacterial-type flagellum-dependent cell motility"/>
    <property type="evidence" value="ECO:0007669"/>
    <property type="project" value="UniProtKB-UniRule"/>
</dbReference>
<gene>
    <name evidence="8" type="ORF">C7M56_00835</name>
</gene>
<evidence type="ECO:0000256" key="2">
    <source>
        <dbReference type="ARBA" id="ARBA00009677"/>
    </source>
</evidence>
<accession>A0ABC8CNQ0</accession>
<evidence type="ECO:0000256" key="1">
    <source>
        <dbReference type="ARBA" id="ARBA00004117"/>
    </source>
</evidence>
<dbReference type="GO" id="GO:0009425">
    <property type="term" value="C:bacterial-type flagellum basal body"/>
    <property type="evidence" value="ECO:0007669"/>
    <property type="project" value="UniProtKB-SubCell"/>
</dbReference>
<dbReference type="InterPro" id="IPR019776">
    <property type="entry name" value="Flagellar_basal_body_rod_CS"/>
</dbReference>
<keyword evidence="3 4" id="KW-0975">Bacterial flagellum</keyword>
<keyword evidence="8" id="KW-0969">Cilium</keyword>
<dbReference type="Pfam" id="PF00460">
    <property type="entry name" value="Flg_bb_rod"/>
    <property type="match status" value="1"/>
</dbReference>
<comment type="subcellular location">
    <subcellularLocation>
        <location evidence="1 4">Bacterial flagellum basal body</location>
    </subcellularLocation>
</comment>
<feature type="domain" description="Flagellar hook protein FlgE/F/G-like D1" evidence="7">
    <location>
        <begin position="128"/>
        <end position="243"/>
    </location>
</feature>
<dbReference type="InterPro" id="IPR001444">
    <property type="entry name" value="Flag_bb_rod_N"/>
</dbReference>
<reference evidence="8 9" key="1">
    <citation type="submission" date="2018-01" db="EMBL/GenBank/DDBJ databases">
        <title>Genetic Diversity of Clostridium botulinum in seafood.</title>
        <authorList>
            <person name="Athira V."/>
            <person name="Arun Jyothi P.V."/>
            <person name="Lalitha K.V."/>
            <person name="Joseph T.C."/>
        </authorList>
    </citation>
    <scope>NUCLEOTIDE SEQUENCE [LARGE SCALE GENOMIC DNA]</scope>
    <source>
        <strain evidence="8 9">Mfbjulcb8</strain>
    </source>
</reference>
<evidence type="ECO:0000313" key="8">
    <source>
        <dbReference type="EMBL" id="AVQ37291.1"/>
    </source>
</evidence>
<comment type="similarity">
    <text evidence="2 4">Belongs to the flagella basal body rod proteins family.</text>
</comment>
<dbReference type="Pfam" id="PF22692">
    <property type="entry name" value="LlgE_F_G_D1"/>
    <property type="match status" value="1"/>
</dbReference>
<dbReference type="NCBIfam" id="TIGR03506">
    <property type="entry name" value="FlgEFG_subfam"/>
    <property type="match status" value="1"/>
</dbReference>
<dbReference type="Pfam" id="PF06429">
    <property type="entry name" value="Flg_bbr_C"/>
    <property type="match status" value="1"/>
</dbReference>
<dbReference type="InterPro" id="IPR053967">
    <property type="entry name" value="LlgE_F_G-like_D1"/>
</dbReference>
<feature type="domain" description="Flagellar basal-body/hook protein C-terminal" evidence="6">
    <location>
        <begin position="308"/>
        <end position="352"/>
    </location>
</feature>
<organism evidence="8 9">
    <name type="scientific">Clostridium botulinum</name>
    <dbReference type="NCBI Taxonomy" id="1491"/>
    <lineage>
        <taxon>Bacteria</taxon>
        <taxon>Bacillati</taxon>
        <taxon>Bacillota</taxon>
        <taxon>Clostridia</taxon>
        <taxon>Eubacteriales</taxon>
        <taxon>Clostridiaceae</taxon>
        <taxon>Clostridium</taxon>
    </lineage>
</organism>
<dbReference type="PROSITE" id="PS00588">
    <property type="entry name" value="FLAGELLA_BB_ROD"/>
    <property type="match status" value="1"/>
</dbReference>
<feature type="domain" description="Flagellar basal body rod protein N-terminal" evidence="5">
    <location>
        <begin position="5"/>
        <end position="35"/>
    </location>
</feature>
<dbReference type="PANTHER" id="PTHR30435:SF1">
    <property type="entry name" value="FLAGELLAR HOOK PROTEIN FLGE"/>
    <property type="match status" value="1"/>
</dbReference>
<evidence type="ECO:0000259" key="5">
    <source>
        <dbReference type="Pfam" id="PF00460"/>
    </source>
</evidence>
<evidence type="ECO:0000259" key="7">
    <source>
        <dbReference type="Pfam" id="PF22692"/>
    </source>
</evidence>
<dbReference type="Proteomes" id="UP000240615">
    <property type="component" value="Chromosome"/>
</dbReference>
<dbReference type="RefSeq" id="WP_159034003.1">
    <property type="nucleotide sequence ID" value="NZ_CP027777.1"/>
</dbReference>
<comment type="function">
    <text evidence="4">A flexible structure which links the flagellar filament to the drive apparatus in the basal body.</text>
</comment>
<evidence type="ECO:0000256" key="4">
    <source>
        <dbReference type="RuleBase" id="RU362116"/>
    </source>
</evidence>
<dbReference type="InterPro" id="IPR010930">
    <property type="entry name" value="Flg_bb/hook_C_dom"/>
</dbReference>
<dbReference type="PANTHER" id="PTHR30435">
    <property type="entry name" value="FLAGELLAR PROTEIN"/>
    <property type="match status" value="1"/>
</dbReference>
<evidence type="ECO:0000313" key="9">
    <source>
        <dbReference type="Proteomes" id="UP000240615"/>
    </source>
</evidence>
<protein>
    <recommendedName>
        <fullName evidence="4">Flagellar hook protein FlgE</fullName>
    </recommendedName>
</protein>